<feature type="domain" description="S1 motif" evidence="9">
    <location>
        <begin position="628"/>
        <end position="708"/>
    </location>
</feature>
<keyword evidence="6 8" id="KW-0269">Exonuclease</keyword>
<dbReference type="RefSeq" id="WP_186840492.1">
    <property type="nucleotide sequence ID" value="NZ_JACOOZ010000006.1"/>
</dbReference>
<evidence type="ECO:0000256" key="3">
    <source>
        <dbReference type="ARBA" id="ARBA00022490"/>
    </source>
</evidence>
<proteinExistence type="inferred from homology"/>
<evidence type="ECO:0000256" key="7">
    <source>
        <dbReference type="ARBA" id="ARBA00022884"/>
    </source>
</evidence>
<evidence type="ECO:0000256" key="2">
    <source>
        <dbReference type="ARBA" id="ARBA00004496"/>
    </source>
</evidence>
<dbReference type="SMART" id="SM00316">
    <property type="entry name" value="S1"/>
    <property type="match status" value="1"/>
</dbReference>
<keyword evidence="5 8" id="KW-0378">Hydrolase</keyword>
<dbReference type="CDD" id="cd04471">
    <property type="entry name" value="S1_RNase_R"/>
    <property type="match status" value="1"/>
</dbReference>
<dbReference type="EC" id="3.1.13.1" evidence="8"/>
<dbReference type="InterPro" id="IPR001900">
    <property type="entry name" value="RNase_II/R"/>
</dbReference>
<comment type="similarity">
    <text evidence="8">Belongs to the RNR ribonuclease family. RNase R subfamily.</text>
</comment>
<gene>
    <name evidence="8 10" type="primary">rnr</name>
    <name evidence="10" type="ORF">H8S00_09930</name>
</gene>
<dbReference type="SMART" id="SM00357">
    <property type="entry name" value="CSP"/>
    <property type="match status" value="2"/>
</dbReference>
<organism evidence="10 11">
    <name type="scientific">Eubacterium segne</name>
    <dbReference type="NCBI Taxonomy" id="2763045"/>
    <lineage>
        <taxon>Bacteria</taxon>
        <taxon>Bacillati</taxon>
        <taxon>Bacillota</taxon>
        <taxon>Clostridia</taxon>
        <taxon>Eubacteriales</taxon>
        <taxon>Eubacteriaceae</taxon>
        <taxon>Eubacterium</taxon>
    </lineage>
</organism>
<dbReference type="EMBL" id="JACOOZ010000006">
    <property type="protein sequence ID" value="MBC5668302.1"/>
    <property type="molecule type" value="Genomic_DNA"/>
</dbReference>
<accession>A0ABR7F3X7</accession>
<evidence type="ECO:0000256" key="6">
    <source>
        <dbReference type="ARBA" id="ARBA00022839"/>
    </source>
</evidence>
<dbReference type="Pfam" id="PF00773">
    <property type="entry name" value="RNB"/>
    <property type="match status" value="1"/>
</dbReference>
<dbReference type="NCBIfam" id="TIGR00358">
    <property type="entry name" value="3_prime_RNase"/>
    <property type="match status" value="1"/>
</dbReference>
<comment type="catalytic activity">
    <reaction evidence="1 8">
        <text>Exonucleolytic cleavage in the 3'- to 5'-direction to yield nucleoside 5'-phosphates.</text>
        <dbReference type="EC" id="3.1.13.1"/>
    </reaction>
</comment>
<dbReference type="Pfam" id="PF17876">
    <property type="entry name" value="CSD2"/>
    <property type="match status" value="1"/>
</dbReference>
<dbReference type="HAMAP" id="MF_01895">
    <property type="entry name" value="RNase_R"/>
    <property type="match status" value="1"/>
</dbReference>
<dbReference type="InterPro" id="IPR013223">
    <property type="entry name" value="RNase_B_OB_dom"/>
</dbReference>
<dbReference type="Pfam" id="PF00575">
    <property type="entry name" value="S1"/>
    <property type="match status" value="1"/>
</dbReference>
<dbReference type="PROSITE" id="PS50126">
    <property type="entry name" value="S1"/>
    <property type="match status" value="1"/>
</dbReference>
<evidence type="ECO:0000256" key="1">
    <source>
        <dbReference type="ARBA" id="ARBA00001849"/>
    </source>
</evidence>
<dbReference type="PANTHER" id="PTHR23355">
    <property type="entry name" value="RIBONUCLEASE"/>
    <property type="match status" value="1"/>
</dbReference>
<keyword evidence="7 8" id="KW-0694">RNA-binding</keyword>
<evidence type="ECO:0000256" key="4">
    <source>
        <dbReference type="ARBA" id="ARBA00022722"/>
    </source>
</evidence>
<dbReference type="InterPro" id="IPR003029">
    <property type="entry name" value="S1_domain"/>
</dbReference>
<keyword evidence="4 8" id="KW-0540">Nuclease</keyword>
<comment type="subcellular location">
    <subcellularLocation>
        <location evidence="2 8">Cytoplasm</location>
    </subcellularLocation>
</comment>
<dbReference type="InterPro" id="IPR040476">
    <property type="entry name" value="CSD2"/>
</dbReference>
<dbReference type="SUPFAM" id="SSF50249">
    <property type="entry name" value="Nucleic acid-binding proteins"/>
    <property type="match status" value="4"/>
</dbReference>
<dbReference type="SMART" id="SM00955">
    <property type="entry name" value="RNB"/>
    <property type="match status" value="1"/>
</dbReference>
<evidence type="ECO:0000259" key="9">
    <source>
        <dbReference type="PROSITE" id="PS50126"/>
    </source>
</evidence>
<dbReference type="PANTHER" id="PTHR23355:SF9">
    <property type="entry name" value="DIS3-LIKE EXONUCLEASE 2"/>
    <property type="match status" value="1"/>
</dbReference>
<name>A0ABR7F3X7_9FIRM</name>
<dbReference type="NCBIfam" id="TIGR02063">
    <property type="entry name" value="RNase_R"/>
    <property type="match status" value="1"/>
</dbReference>
<evidence type="ECO:0000256" key="5">
    <source>
        <dbReference type="ARBA" id="ARBA00022801"/>
    </source>
</evidence>
<dbReference type="InterPro" id="IPR004476">
    <property type="entry name" value="RNase_II/RNase_R"/>
</dbReference>
<dbReference type="Gene3D" id="2.40.50.140">
    <property type="entry name" value="Nucleic acid-binding proteins"/>
    <property type="match status" value="3"/>
</dbReference>
<keyword evidence="3 8" id="KW-0963">Cytoplasm</keyword>
<dbReference type="InterPro" id="IPR011129">
    <property type="entry name" value="CSD"/>
</dbReference>
<evidence type="ECO:0000313" key="10">
    <source>
        <dbReference type="EMBL" id="MBC5668302.1"/>
    </source>
</evidence>
<dbReference type="Pfam" id="PF08206">
    <property type="entry name" value="OB_RNB"/>
    <property type="match status" value="1"/>
</dbReference>
<reference evidence="10 11" key="1">
    <citation type="submission" date="2020-08" db="EMBL/GenBank/DDBJ databases">
        <title>Genome public.</title>
        <authorList>
            <person name="Liu C."/>
            <person name="Sun Q."/>
        </authorList>
    </citation>
    <scope>NUCLEOTIDE SEQUENCE [LARGE SCALE GENOMIC DNA]</scope>
    <source>
        <strain evidence="10 11">BX4</strain>
    </source>
</reference>
<comment type="caution">
    <text evidence="10">The sequence shown here is derived from an EMBL/GenBank/DDBJ whole genome shotgun (WGS) entry which is preliminary data.</text>
</comment>
<evidence type="ECO:0000256" key="8">
    <source>
        <dbReference type="HAMAP-Rule" id="MF_01895"/>
    </source>
</evidence>
<sequence>MAEYKDIIEEKKKVLMSLMNDKHYVPMKFKELAVILNVKKEDRKLLDFVLSELVNEGKITISKRGKYSLPKETYVKGIFISNEKGFGFVEVEGEEEDYFIPEKNIGGAFHHDTVLVAVEPFSTGKRKEGKVIKVLSHEISEVVGYFQKNKSFGYVLPDNNRISSDIYIPGKYTMGAVQGHKVVVKITDYGSKDRKPEGKVIEILGHVNDPGVDILSIVKGYNIPCEYPKEVMEQIENIPEEVQEKDKEDRLDIRDWQTVTIDGEDAKDLDDAITLKKEDGIYTLGVHIADVSHYVVENSPLDKEAKERGTSVYLVDRVIPMLPHKLSNGICSLNQGVDRLALSCIMKINENGEVIDHQVAETVVNVDRRMTYTAVNEIITNKNPDTMNEYSELVPMFQLMAELSSIIREKRYGRGAIDFDFPECKITLDEKGYPVSIKPYDRNAATKIIEDFMLMANETIAEYYFWQQIPFVYRNHEKPDSDRMKQLSLFITNFGYHVKMSKDEVHPKELQKLLKSIEGTPEEAMISRVTLRSMKRAEYTPECLGHFGLAAKYYCHFTSPIRRYPDLQIHRIIKECLRDDMTEKHIEHYKSILPEVTKHCSMTERRADDAERDSEKMKKAEYMRGFIGEEYTGVISSVTSFGVYVELENTVEGLVHVSNMTDDHYEYDEASYSLKGQQTMKTYKLGQIVKIRVENADKVTGTIDFSMV</sequence>
<evidence type="ECO:0000313" key="11">
    <source>
        <dbReference type="Proteomes" id="UP000597877"/>
    </source>
</evidence>
<dbReference type="InterPro" id="IPR011805">
    <property type="entry name" value="RNase_R"/>
</dbReference>
<keyword evidence="11" id="KW-1185">Reference proteome</keyword>
<comment type="function">
    <text evidence="8">3'-5' exoribonuclease that releases 5'-nucleoside monophosphates and is involved in maturation of structured RNAs.</text>
</comment>
<dbReference type="InterPro" id="IPR050180">
    <property type="entry name" value="RNR_Ribonuclease"/>
</dbReference>
<dbReference type="Proteomes" id="UP000597877">
    <property type="component" value="Unassembled WGS sequence"/>
</dbReference>
<dbReference type="InterPro" id="IPR012340">
    <property type="entry name" value="NA-bd_OB-fold"/>
</dbReference>
<protein>
    <recommendedName>
        <fullName evidence="8">Ribonuclease R</fullName>
        <shortName evidence="8">RNase R</shortName>
        <ecNumber evidence="8">3.1.13.1</ecNumber>
    </recommendedName>
</protein>